<accession>W3X6Q1</accession>
<proteinExistence type="predicted"/>
<dbReference type="RefSeq" id="XP_007833557.1">
    <property type="nucleotide sequence ID" value="XM_007835366.1"/>
</dbReference>
<feature type="region of interest" description="Disordered" evidence="1">
    <location>
        <begin position="238"/>
        <end position="516"/>
    </location>
</feature>
<feature type="compositionally biased region" description="Basic and acidic residues" evidence="1">
    <location>
        <begin position="715"/>
        <end position="726"/>
    </location>
</feature>
<dbReference type="CDD" id="cd08681">
    <property type="entry name" value="C2_fungal_Inn1p-like"/>
    <property type="match status" value="1"/>
</dbReference>
<feature type="compositionally biased region" description="Basic and acidic residues" evidence="1">
    <location>
        <begin position="261"/>
        <end position="286"/>
    </location>
</feature>
<sequence>MAAKTKLNPLNGMHTAGIFSDMSIDGPIIGTLVLIVDRAKNLPNRKTIGKQDPYCAARLGKEAQKTTTDVRGGQTPKWDQELRFPVHDSPDYYQLKLSVFHDDKKTELIGETWIDLRDIILPGGGQSDQWQSLNCKGKYAGEIRIETTFYDSRPKPEKPAAKPKPVASSPELDAGSVSSRTPVKRRPLPSNPGSTEPSPSAKSMPEPAQAPARPQPHGNFIPTQSPLQAVEYNTAPPARFAPAEQYGTLDHGGRFATPPSQRDEAQFRRSVDTNEKFIALEDDRRHSHEHHSRAHDHGPRASHHHIQPVHETSPPAVLGPRSLGGAPPADDGRPPPPPAHRVRNNSATSHEANVPLQHKSTPSMQMRHDVLRNEAHRHTAQVAPSPQSAPSISSYPGRPVYRPYDSAPEMPKQQLVYEDPHHPSPPRHHSYDAVHEPHPRSLQPTVEDVPETWTPPAARRPSSIQETHSDMAYGAVPSPAPLNLSGRGSAASANFPPSPYGMNNFTTSPSPIASMNHYDDRAVAPHANSFDGSVDPYTDRSMSEGVLVPRSSNFDLPSVPPALVPGVDPALTQEIATRIREDQSRSHERRYTQPAPIVTPTRGRQHSEPPASHVPQPYNHHPRDSGGYGTSYSHGPSPVANTQTRRHSPSPNPSHTIKRKSVSPAPPPREEGRRLSGVPFGPDSYDELNPSVVSAQEETRNGEYTNAYGKIVTADGREVDPSDHLPMDTWAPEPEPKQPKKPEPAPSSRPALAGAQPMPSSGRRQIRITARPQSMAVVPSSYAPVEAELSPPVAAGRNKLQKKRNHHVSALPAPAPNSSPLGPATSHQRNSTPPTALVRSGTFDYENYGPAYGSPNGTYVSGPPIPAKVPLMSGGLGPAGNASPDDWAIMDEMSRIDIGTGRSRRHGGY</sequence>
<feature type="region of interest" description="Disordered" evidence="1">
    <location>
        <begin position="150"/>
        <end position="223"/>
    </location>
</feature>
<organism evidence="3 4">
    <name type="scientific">Pestalotiopsis fici (strain W106-1 / CGMCC3.15140)</name>
    <dbReference type="NCBI Taxonomy" id="1229662"/>
    <lineage>
        <taxon>Eukaryota</taxon>
        <taxon>Fungi</taxon>
        <taxon>Dikarya</taxon>
        <taxon>Ascomycota</taxon>
        <taxon>Pezizomycotina</taxon>
        <taxon>Sordariomycetes</taxon>
        <taxon>Xylariomycetidae</taxon>
        <taxon>Amphisphaeriales</taxon>
        <taxon>Sporocadaceae</taxon>
        <taxon>Pestalotiopsis</taxon>
    </lineage>
</organism>
<feature type="compositionally biased region" description="Basic and acidic residues" evidence="1">
    <location>
        <begin position="429"/>
        <end position="439"/>
    </location>
</feature>
<dbReference type="EMBL" id="KI912112">
    <property type="protein sequence ID" value="ETS81783.1"/>
    <property type="molecule type" value="Genomic_DNA"/>
</dbReference>
<feature type="compositionally biased region" description="Polar residues" evidence="1">
    <location>
        <begin position="501"/>
        <end position="513"/>
    </location>
</feature>
<feature type="compositionally biased region" description="Basic and acidic residues" evidence="1">
    <location>
        <begin position="734"/>
        <end position="743"/>
    </location>
</feature>
<feature type="domain" description="C2" evidence="2">
    <location>
        <begin position="12"/>
        <end position="131"/>
    </location>
</feature>
<dbReference type="KEGG" id="pfy:PFICI_06785"/>
<dbReference type="AlphaFoldDB" id="W3X6Q1"/>
<dbReference type="SUPFAM" id="SSF49562">
    <property type="entry name" value="C2 domain (Calcium/lipid-binding domain, CaLB)"/>
    <property type="match status" value="1"/>
</dbReference>
<dbReference type="STRING" id="1229662.W3X6Q1"/>
<dbReference type="GeneID" id="19271798"/>
<feature type="compositionally biased region" description="Basic and acidic residues" evidence="1">
    <location>
        <begin position="366"/>
        <end position="377"/>
    </location>
</feature>
<feature type="compositionally biased region" description="Low complexity" evidence="1">
    <location>
        <begin position="809"/>
        <end position="824"/>
    </location>
</feature>
<dbReference type="Pfam" id="PF00168">
    <property type="entry name" value="C2"/>
    <property type="match status" value="1"/>
</dbReference>
<dbReference type="eggNOG" id="ENOG502RDJ2">
    <property type="taxonomic scope" value="Eukaryota"/>
</dbReference>
<dbReference type="OrthoDB" id="270970at2759"/>
<evidence type="ECO:0000259" key="2">
    <source>
        <dbReference type="PROSITE" id="PS50004"/>
    </source>
</evidence>
<feature type="compositionally biased region" description="Basic residues" evidence="1">
    <location>
        <begin position="287"/>
        <end position="307"/>
    </location>
</feature>
<dbReference type="InterPro" id="IPR037791">
    <property type="entry name" value="C2_fungal_Inn1"/>
</dbReference>
<feature type="compositionally biased region" description="Low complexity" evidence="1">
    <location>
        <begin position="205"/>
        <end position="216"/>
    </location>
</feature>
<dbReference type="HOGENOM" id="CLU_008050_0_0_1"/>
<reference evidence="4" key="1">
    <citation type="journal article" date="2015" name="BMC Genomics">
        <title>Genomic and transcriptomic analysis of the endophytic fungus Pestalotiopsis fici reveals its lifestyle and high potential for synthesis of natural products.</title>
        <authorList>
            <person name="Wang X."/>
            <person name="Zhang X."/>
            <person name="Liu L."/>
            <person name="Xiang M."/>
            <person name="Wang W."/>
            <person name="Sun X."/>
            <person name="Che Y."/>
            <person name="Guo L."/>
            <person name="Liu G."/>
            <person name="Guo L."/>
            <person name="Wang C."/>
            <person name="Yin W.B."/>
            <person name="Stadler M."/>
            <person name="Zhang X."/>
            <person name="Liu X."/>
        </authorList>
    </citation>
    <scope>NUCLEOTIDE SEQUENCE [LARGE SCALE GENOMIC DNA]</scope>
    <source>
        <strain evidence="4">W106-1 / CGMCC3.15140</strain>
    </source>
</reference>
<dbReference type="InParanoid" id="W3X6Q1"/>
<feature type="compositionally biased region" description="Basic and acidic residues" evidence="1">
    <location>
        <begin position="577"/>
        <end position="591"/>
    </location>
</feature>
<dbReference type="OMA" id="RIEMTYY"/>
<dbReference type="PROSITE" id="PS50004">
    <property type="entry name" value="C2"/>
    <property type="match status" value="1"/>
</dbReference>
<keyword evidence="4" id="KW-1185">Reference proteome</keyword>
<feature type="compositionally biased region" description="Polar residues" evidence="1">
    <location>
        <begin position="191"/>
        <end position="201"/>
    </location>
</feature>
<protein>
    <recommendedName>
        <fullName evidence="2">C2 domain-containing protein</fullName>
    </recommendedName>
</protein>
<dbReference type="Gene3D" id="2.60.40.150">
    <property type="entry name" value="C2 domain"/>
    <property type="match status" value="1"/>
</dbReference>
<evidence type="ECO:0000313" key="4">
    <source>
        <dbReference type="Proteomes" id="UP000030651"/>
    </source>
</evidence>
<gene>
    <name evidence="3" type="ORF">PFICI_06785</name>
</gene>
<dbReference type="InterPro" id="IPR035892">
    <property type="entry name" value="C2_domain_sf"/>
</dbReference>
<dbReference type="SMART" id="SM00239">
    <property type="entry name" value="C2"/>
    <property type="match status" value="1"/>
</dbReference>
<dbReference type="InterPro" id="IPR052981">
    <property type="entry name" value="Ingression_C2_domain"/>
</dbReference>
<dbReference type="PANTHER" id="PTHR47052">
    <property type="entry name" value="CONSERVED SERINE PROLINE-RICH PROTEIN (AFU_ORTHOLOGUE AFUA_2G01790)"/>
    <property type="match status" value="1"/>
</dbReference>
<feature type="compositionally biased region" description="Polar residues" evidence="1">
    <location>
        <begin position="630"/>
        <end position="643"/>
    </location>
</feature>
<feature type="region of interest" description="Disordered" evidence="1">
    <location>
        <begin position="552"/>
        <end position="863"/>
    </location>
</feature>
<feature type="compositionally biased region" description="Polar residues" evidence="1">
    <location>
        <begin position="825"/>
        <end position="834"/>
    </location>
</feature>
<name>W3X6Q1_PESFW</name>
<evidence type="ECO:0000313" key="3">
    <source>
        <dbReference type="EMBL" id="ETS81783.1"/>
    </source>
</evidence>
<feature type="compositionally biased region" description="Low complexity" evidence="1">
    <location>
        <begin position="384"/>
        <end position="396"/>
    </location>
</feature>
<evidence type="ECO:0000256" key="1">
    <source>
        <dbReference type="SAM" id="MobiDB-lite"/>
    </source>
</evidence>
<dbReference type="Proteomes" id="UP000030651">
    <property type="component" value="Unassembled WGS sequence"/>
</dbReference>
<dbReference type="InterPro" id="IPR000008">
    <property type="entry name" value="C2_dom"/>
</dbReference>
<dbReference type="PANTHER" id="PTHR47052:SF3">
    <property type="entry name" value="INGRESSION PROTEIN 1"/>
    <property type="match status" value="1"/>
</dbReference>